<dbReference type="EMBL" id="CYZR01000004">
    <property type="protein sequence ID" value="CUN85471.1"/>
    <property type="molecule type" value="Genomic_DNA"/>
</dbReference>
<comment type="caution">
    <text evidence="7">The sequence shown here is derived from an EMBL/GenBank/DDBJ whole genome shotgun (WGS) entry which is preliminary data.</text>
</comment>
<sequence>MKKQSLVKGSLILVFASILAKFLGIFFRWPLIMLIGDEGLGYYQMTYPLYMLFIAISTGVPIAVSKLISEKIALGKRDEVFQVIKEALKVMILLGLGTTIFLGGFGKVIIHVLKWDEKAYYSILGVCLAPLFIGFMTPLRGFFQGMQNMTPTAVSQVIEQIGRVVFGVGLAFLLFPYGIEKAAGGASFGAAAGAILSGLYLWPKYLRVKKENNIRKISRSDKVFMEIMKVALPISVGAAVGSIMGVIDSVLVPQKLLQSGMSMQNATILYAQLTGKASIFTNIPMTLTAALSASIIPIISELYILKNKNGLENKINLSIKLSMLVALPCFLGLYFMAGPIMKLIFPGKSEGFIILKYLALSIPFLVITNITTSILQGTRYYYRPVLNLFIGCVIKVILTTILVPMPNLNIYGAVIATISAYFVVAILNVVYMVKKLKCRFYFTDIVIKPIIASLLMITGVLLTYLKIMDIGINSSLSCLISIFVGIIIYVVLIILLKILRYDEIKERKVYKK</sequence>
<feature type="transmembrane region" description="Helical" evidence="6">
    <location>
        <begin position="479"/>
        <end position="499"/>
    </location>
</feature>
<accession>A0ABP2ARJ2</accession>
<evidence type="ECO:0000256" key="3">
    <source>
        <dbReference type="ARBA" id="ARBA00022692"/>
    </source>
</evidence>
<feature type="transmembrane region" description="Helical" evidence="6">
    <location>
        <begin position="445"/>
        <end position="467"/>
    </location>
</feature>
<dbReference type="PANTHER" id="PTHR30250:SF21">
    <property type="entry name" value="LIPID II FLIPPASE MURJ"/>
    <property type="match status" value="1"/>
</dbReference>
<dbReference type="GO" id="GO:0051301">
    <property type="term" value="P:cell division"/>
    <property type="evidence" value="ECO:0007669"/>
    <property type="project" value="UniProtKB-KW"/>
</dbReference>
<evidence type="ECO:0000256" key="6">
    <source>
        <dbReference type="SAM" id="Phobius"/>
    </source>
</evidence>
<evidence type="ECO:0000256" key="5">
    <source>
        <dbReference type="ARBA" id="ARBA00023136"/>
    </source>
</evidence>
<organism evidence="7 8">
    <name type="scientific">Sarcina ventriculi</name>
    <name type="common">Clostridium ventriculi</name>
    <dbReference type="NCBI Taxonomy" id="1267"/>
    <lineage>
        <taxon>Bacteria</taxon>
        <taxon>Bacillati</taxon>
        <taxon>Bacillota</taxon>
        <taxon>Clostridia</taxon>
        <taxon>Eubacteriales</taxon>
        <taxon>Clostridiaceae</taxon>
        <taxon>Sarcina</taxon>
    </lineage>
</organism>
<dbReference type="CDD" id="cd13124">
    <property type="entry name" value="MATE_SpoVB_like"/>
    <property type="match status" value="1"/>
</dbReference>
<dbReference type="Proteomes" id="UP000095488">
    <property type="component" value="Unassembled WGS sequence"/>
</dbReference>
<feature type="transmembrane region" description="Helical" evidence="6">
    <location>
        <begin position="357"/>
        <end position="378"/>
    </location>
</feature>
<proteinExistence type="predicted"/>
<feature type="transmembrane region" description="Helical" evidence="6">
    <location>
        <begin position="90"/>
        <end position="113"/>
    </location>
</feature>
<dbReference type="RefSeq" id="WP_055258695.1">
    <property type="nucleotide sequence ID" value="NZ_CABIXL010000004.1"/>
</dbReference>
<keyword evidence="3 6" id="KW-0812">Transmembrane</keyword>
<keyword evidence="2" id="KW-1003">Cell membrane</keyword>
<gene>
    <name evidence="7" type="primary">ytgP_3</name>
    <name evidence="7" type="ORF">ERS852473_01245</name>
</gene>
<reference evidence="7 8" key="1">
    <citation type="submission" date="2015-09" db="EMBL/GenBank/DDBJ databases">
        <authorList>
            <consortium name="Pathogen Informatics"/>
            <person name="Wu L."/>
            <person name="Ma J."/>
        </authorList>
    </citation>
    <scope>NUCLEOTIDE SEQUENCE [LARGE SCALE GENOMIC DNA]</scope>
    <source>
        <strain evidence="7 8">2789STDY5834858</strain>
    </source>
</reference>
<evidence type="ECO:0000256" key="4">
    <source>
        <dbReference type="ARBA" id="ARBA00022989"/>
    </source>
</evidence>
<dbReference type="InterPro" id="IPR024923">
    <property type="entry name" value="PG_synth_SpoVB"/>
</dbReference>
<evidence type="ECO:0000313" key="7">
    <source>
        <dbReference type="EMBL" id="CUN85471.1"/>
    </source>
</evidence>
<evidence type="ECO:0000256" key="1">
    <source>
        <dbReference type="ARBA" id="ARBA00004651"/>
    </source>
</evidence>
<evidence type="ECO:0000256" key="2">
    <source>
        <dbReference type="ARBA" id="ARBA00022475"/>
    </source>
</evidence>
<dbReference type="Pfam" id="PF01943">
    <property type="entry name" value="Polysacc_synt"/>
    <property type="match status" value="1"/>
</dbReference>
<feature type="transmembrane region" description="Helical" evidence="6">
    <location>
        <begin position="385"/>
        <end position="404"/>
    </location>
</feature>
<feature type="transmembrane region" description="Helical" evidence="6">
    <location>
        <begin position="410"/>
        <end position="433"/>
    </location>
</feature>
<feature type="transmembrane region" description="Helical" evidence="6">
    <location>
        <begin position="12"/>
        <end position="35"/>
    </location>
</feature>
<evidence type="ECO:0000313" key="8">
    <source>
        <dbReference type="Proteomes" id="UP000095488"/>
    </source>
</evidence>
<feature type="transmembrane region" description="Helical" evidence="6">
    <location>
        <begin position="185"/>
        <end position="202"/>
    </location>
</feature>
<name>A0ABP2ARJ2_SARVE</name>
<dbReference type="InterPro" id="IPR002797">
    <property type="entry name" value="Polysacc_synth"/>
</dbReference>
<feature type="transmembrane region" description="Helical" evidence="6">
    <location>
        <begin position="47"/>
        <end position="69"/>
    </location>
</feature>
<keyword evidence="8" id="KW-1185">Reference proteome</keyword>
<comment type="subcellular location">
    <subcellularLocation>
        <location evidence="1">Cell membrane</location>
        <topology evidence="1">Multi-pass membrane protein</topology>
    </subcellularLocation>
</comment>
<feature type="transmembrane region" description="Helical" evidence="6">
    <location>
        <begin position="223"/>
        <end position="247"/>
    </location>
</feature>
<feature type="transmembrane region" description="Helical" evidence="6">
    <location>
        <begin position="317"/>
        <end position="337"/>
    </location>
</feature>
<feature type="transmembrane region" description="Helical" evidence="6">
    <location>
        <begin position="119"/>
        <end position="139"/>
    </location>
</feature>
<keyword evidence="4 6" id="KW-1133">Transmembrane helix</keyword>
<keyword evidence="7" id="KW-0131">Cell cycle</keyword>
<dbReference type="PANTHER" id="PTHR30250">
    <property type="entry name" value="PST FAMILY PREDICTED COLANIC ACID TRANSPORTER"/>
    <property type="match status" value="1"/>
</dbReference>
<dbReference type="InterPro" id="IPR050833">
    <property type="entry name" value="Poly_Biosynth_Transport"/>
</dbReference>
<feature type="transmembrane region" description="Helical" evidence="6">
    <location>
        <begin position="283"/>
        <end position="305"/>
    </location>
</feature>
<dbReference type="PIRSF" id="PIRSF038958">
    <property type="entry name" value="PG_synth_SpoVB"/>
    <property type="match status" value="1"/>
</dbReference>
<keyword evidence="5 6" id="KW-0472">Membrane</keyword>
<keyword evidence="7" id="KW-0132">Cell division</keyword>
<feature type="transmembrane region" description="Helical" evidence="6">
    <location>
        <begin position="160"/>
        <end position="179"/>
    </location>
</feature>
<protein>
    <submittedName>
        <fullName evidence="7">Probable cell division protein ytgP</fullName>
    </submittedName>
</protein>